<dbReference type="InterPro" id="IPR044662">
    <property type="entry name" value="HS1/DABB1-like"/>
</dbReference>
<accession>A0A4R3KWP0</accession>
<dbReference type="PROSITE" id="PS51257">
    <property type="entry name" value="PROKAR_LIPOPROTEIN"/>
    <property type="match status" value="1"/>
</dbReference>
<dbReference type="PANTHER" id="PTHR33178">
    <property type="match status" value="1"/>
</dbReference>
<dbReference type="Proteomes" id="UP000295807">
    <property type="component" value="Unassembled WGS sequence"/>
</dbReference>
<name>A0A4R3KWP0_9SPHI</name>
<dbReference type="Pfam" id="PF07876">
    <property type="entry name" value="Dabb"/>
    <property type="match status" value="1"/>
</dbReference>
<comment type="caution">
    <text evidence="3">The sequence shown here is derived from an EMBL/GenBank/DDBJ whole genome shotgun (WGS) entry which is preliminary data.</text>
</comment>
<dbReference type="InterPro" id="IPR013097">
    <property type="entry name" value="Dabb"/>
</dbReference>
<evidence type="ECO:0000313" key="4">
    <source>
        <dbReference type="Proteomes" id="UP000295807"/>
    </source>
</evidence>
<dbReference type="EMBL" id="SMAD01000001">
    <property type="protein sequence ID" value="TCS89828.1"/>
    <property type="molecule type" value="Genomic_DNA"/>
</dbReference>
<dbReference type="SUPFAM" id="SSF54909">
    <property type="entry name" value="Dimeric alpha+beta barrel"/>
    <property type="match status" value="1"/>
</dbReference>
<organism evidence="3 4">
    <name type="scientific">Anseongella ginsenosidimutans</name>
    <dbReference type="NCBI Taxonomy" id="496056"/>
    <lineage>
        <taxon>Bacteria</taxon>
        <taxon>Pseudomonadati</taxon>
        <taxon>Bacteroidota</taxon>
        <taxon>Sphingobacteriia</taxon>
        <taxon>Sphingobacteriales</taxon>
        <taxon>Sphingobacteriaceae</taxon>
        <taxon>Anseongella</taxon>
    </lineage>
</organism>
<dbReference type="PROSITE" id="PS51502">
    <property type="entry name" value="S_R_A_B_BARREL"/>
    <property type="match status" value="1"/>
</dbReference>
<sequence>MKSKNLVNSITTGMFIFAFGFISCQMSPSSSDSAGSPDSAASAPAALESGTAVAPAKVQHMVCFKFKEGVTEEQKQQHMADFAALKDSIPEVKSYSGAYTFEVSYEKTADYDCMHIAGFDSEEGLETYFHHPAHQRFIERNKDAWADVIVVNSKE</sequence>
<dbReference type="SMART" id="SM00886">
    <property type="entry name" value="Dabb"/>
    <property type="match status" value="1"/>
</dbReference>
<dbReference type="OrthoDB" id="958757at2"/>
<proteinExistence type="predicted"/>
<dbReference type="AlphaFoldDB" id="A0A4R3KWP0"/>
<comment type="subunit">
    <text evidence="1">Homodimer.</text>
</comment>
<dbReference type="PANTHER" id="PTHR33178:SF10">
    <property type="entry name" value="STRESS-RESPONSE A_B BARREL DOMAIN-CONTAINING PROTEIN"/>
    <property type="match status" value="1"/>
</dbReference>
<evidence type="ECO:0000313" key="3">
    <source>
        <dbReference type="EMBL" id="TCS89828.1"/>
    </source>
</evidence>
<protein>
    <submittedName>
        <fullName evidence="3">Stress responsive alpha/beta barrel protein</fullName>
    </submittedName>
</protein>
<dbReference type="RefSeq" id="WP_132127313.1">
    <property type="nucleotide sequence ID" value="NZ_CP042432.1"/>
</dbReference>
<evidence type="ECO:0000256" key="1">
    <source>
        <dbReference type="ARBA" id="ARBA00011738"/>
    </source>
</evidence>
<evidence type="ECO:0000259" key="2">
    <source>
        <dbReference type="PROSITE" id="PS51502"/>
    </source>
</evidence>
<keyword evidence="4" id="KW-1185">Reference proteome</keyword>
<reference evidence="3 4" key="1">
    <citation type="submission" date="2019-03" db="EMBL/GenBank/DDBJ databases">
        <title>Genomic Encyclopedia of Type Strains, Phase IV (KMG-IV): sequencing the most valuable type-strain genomes for metagenomic binning, comparative biology and taxonomic classification.</title>
        <authorList>
            <person name="Goeker M."/>
        </authorList>
    </citation>
    <scope>NUCLEOTIDE SEQUENCE [LARGE SCALE GENOMIC DNA]</scope>
    <source>
        <strain evidence="3 4">DSM 21100</strain>
    </source>
</reference>
<dbReference type="InterPro" id="IPR011008">
    <property type="entry name" value="Dimeric_a/b-barrel"/>
</dbReference>
<feature type="domain" description="Stress-response A/B barrel" evidence="2">
    <location>
        <begin position="58"/>
        <end position="153"/>
    </location>
</feature>
<gene>
    <name evidence="3" type="ORF">EDD80_10125</name>
</gene>
<dbReference type="Gene3D" id="3.30.70.100">
    <property type="match status" value="1"/>
</dbReference>